<name>A0A5C4L928_9HYPH</name>
<dbReference type="EMBL" id="VDDA01000040">
    <property type="protein sequence ID" value="TNC07176.1"/>
    <property type="molecule type" value="Genomic_DNA"/>
</dbReference>
<reference evidence="2 3" key="1">
    <citation type="submission" date="2019-06" db="EMBL/GenBank/DDBJ databases">
        <title>Genome of Methylobacterium sp. 17Sr1-39.</title>
        <authorList>
            <person name="Seo T."/>
        </authorList>
    </citation>
    <scope>NUCLEOTIDE SEQUENCE [LARGE SCALE GENOMIC DNA]</scope>
    <source>
        <strain evidence="2 3">17Sr1-39</strain>
    </source>
</reference>
<evidence type="ECO:0000313" key="3">
    <source>
        <dbReference type="Proteomes" id="UP000305267"/>
    </source>
</evidence>
<evidence type="ECO:0000313" key="2">
    <source>
        <dbReference type="EMBL" id="TNC07176.1"/>
    </source>
</evidence>
<protein>
    <submittedName>
        <fullName evidence="2">Uncharacterized protein</fullName>
    </submittedName>
</protein>
<organism evidence="2 3">
    <name type="scientific">Methylobacterium terricola</name>
    <dbReference type="NCBI Taxonomy" id="2583531"/>
    <lineage>
        <taxon>Bacteria</taxon>
        <taxon>Pseudomonadati</taxon>
        <taxon>Pseudomonadota</taxon>
        <taxon>Alphaproteobacteria</taxon>
        <taxon>Hyphomicrobiales</taxon>
        <taxon>Methylobacteriaceae</taxon>
        <taxon>Methylobacterium</taxon>
    </lineage>
</organism>
<dbReference type="Proteomes" id="UP000305267">
    <property type="component" value="Unassembled WGS sequence"/>
</dbReference>
<dbReference type="Gene3D" id="3.30.365.10">
    <property type="entry name" value="Aldehyde oxidase/xanthine dehydrogenase, molybdopterin binding domain"/>
    <property type="match status" value="1"/>
</dbReference>
<gene>
    <name evidence="2" type="ORF">FF100_33285</name>
</gene>
<feature type="region of interest" description="Disordered" evidence="1">
    <location>
        <begin position="57"/>
        <end position="89"/>
    </location>
</feature>
<proteinExistence type="predicted"/>
<feature type="compositionally biased region" description="Low complexity" evidence="1">
    <location>
        <begin position="57"/>
        <end position="72"/>
    </location>
</feature>
<evidence type="ECO:0000256" key="1">
    <source>
        <dbReference type="SAM" id="MobiDB-lite"/>
    </source>
</evidence>
<accession>A0A5C4L928</accession>
<sequence>MLVQGDQEVVSAVGIDAPALCDGVGTNEVSERAVRRGDPETAFARARHIPAVTVRMTTSSTRSWSTGTWASTMVGGRSRPASRPTATSR</sequence>
<comment type="caution">
    <text evidence="2">The sequence shown here is derived from an EMBL/GenBank/DDBJ whole genome shotgun (WGS) entry which is preliminary data.</text>
</comment>
<dbReference type="AlphaFoldDB" id="A0A5C4L928"/>
<keyword evidence="3" id="KW-1185">Reference proteome</keyword>